<protein>
    <submittedName>
        <fullName evidence="1">Uncharacterized protein</fullName>
    </submittedName>
</protein>
<accession>A0AAV5M9Y0</accession>
<proteinExistence type="predicted"/>
<evidence type="ECO:0000313" key="2">
    <source>
        <dbReference type="Proteomes" id="UP001054252"/>
    </source>
</evidence>
<evidence type="ECO:0000313" key="1">
    <source>
        <dbReference type="EMBL" id="GKV46675.1"/>
    </source>
</evidence>
<organism evidence="1 2">
    <name type="scientific">Rubroshorea leprosula</name>
    <dbReference type="NCBI Taxonomy" id="152421"/>
    <lineage>
        <taxon>Eukaryota</taxon>
        <taxon>Viridiplantae</taxon>
        <taxon>Streptophyta</taxon>
        <taxon>Embryophyta</taxon>
        <taxon>Tracheophyta</taxon>
        <taxon>Spermatophyta</taxon>
        <taxon>Magnoliopsida</taxon>
        <taxon>eudicotyledons</taxon>
        <taxon>Gunneridae</taxon>
        <taxon>Pentapetalae</taxon>
        <taxon>rosids</taxon>
        <taxon>malvids</taxon>
        <taxon>Malvales</taxon>
        <taxon>Dipterocarpaceae</taxon>
        <taxon>Rubroshorea</taxon>
    </lineage>
</organism>
<dbReference type="AlphaFoldDB" id="A0AAV5M9Y0"/>
<dbReference type="Proteomes" id="UP001054252">
    <property type="component" value="Unassembled WGS sequence"/>
</dbReference>
<comment type="caution">
    <text evidence="1">The sequence shown here is derived from an EMBL/GenBank/DDBJ whole genome shotgun (WGS) entry which is preliminary data.</text>
</comment>
<dbReference type="EMBL" id="BPVZ01000213">
    <property type="protein sequence ID" value="GKV46675.1"/>
    <property type="molecule type" value="Genomic_DNA"/>
</dbReference>
<reference evidence="1 2" key="1">
    <citation type="journal article" date="2021" name="Commun. Biol.">
        <title>The genome of Shorea leprosula (Dipterocarpaceae) highlights the ecological relevance of drought in aseasonal tropical rainforests.</title>
        <authorList>
            <person name="Ng K.K.S."/>
            <person name="Kobayashi M.J."/>
            <person name="Fawcett J.A."/>
            <person name="Hatakeyama M."/>
            <person name="Paape T."/>
            <person name="Ng C.H."/>
            <person name="Ang C.C."/>
            <person name="Tnah L.H."/>
            <person name="Lee C.T."/>
            <person name="Nishiyama T."/>
            <person name="Sese J."/>
            <person name="O'Brien M.J."/>
            <person name="Copetti D."/>
            <person name="Mohd Noor M.I."/>
            <person name="Ong R.C."/>
            <person name="Putra M."/>
            <person name="Sireger I.Z."/>
            <person name="Indrioko S."/>
            <person name="Kosugi Y."/>
            <person name="Izuno A."/>
            <person name="Isagi Y."/>
            <person name="Lee S.L."/>
            <person name="Shimizu K.K."/>
        </authorList>
    </citation>
    <scope>NUCLEOTIDE SEQUENCE [LARGE SCALE GENOMIC DNA]</scope>
    <source>
        <strain evidence="1">214</strain>
    </source>
</reference>
<keyword evidence="2" id="KW-1185">Reference proteome</keyword>
<name>A0AAV5M9Y0_9ROSI</name>
<sequence>MKIQFDLFGLPHSFLVPLQETEQVWEAFAALISSFP</sequence>
<gene>
    <name evidence="1" type="ORF">SLEP1_g53651</name>
</gene>